<feature type="transmembrane region" description="Helical" evidence="1">
    <location>
        <begin position="50"/>
        <end position="73"/>
    </location>
</feature>
<keyword evidence="1" id="KW-0472">Membrane</keyword>
<organism evidence="2 3">
    <name type="scientific">Sporosarcina aquimarina</name>
    <dbReference type="NCBI Taxonomy" id="114975"/>
    <lineage>
        <taxon>Bacteria</taxon>
        <taxon>Bacillati</taxon>
        <taxon>Bacillota</taxon>
        <taxon>Bacilli</taxon>
        <taxon>Bacillales</taxon>
        <taxon>Caryophanaceae</taxon>
        <taxon>Sporosarcina</taxon>
    </lineage>
</organism>
<keyword evidence="3" id="KW-1185">Reference proteome</keyword>
<feature type="transmembrane region" description="Helical" evidence="1">
    <location>
        <begin position="111"/>
        <end position="133"/>
    </location>
</feature>
<comment type="caution">
    <text evidence="2">The sequence shown here is derived from an EMBL/GenBank/DDBJ whole genome shotgun (WGS) entry which is preliminary data.</text>
</comment>
<evidence type="ECO:0000313" key="3">
    <source>
        <dbReference type="Proteomes" id="UP001280629"/>
    </source>
</evidence>
<keyword evidence="1" id="KW-0812">Transmembrane</keyword>
<dbReference type="Proteomes" id="UP001280629">
    <property type="component" value="Unassembled WGS sequence"/>
</dbReference>
<evidence type="ECO:0000256" key="1">
    <source>
        <dbReference type="SAM" id="Phobius"/>
    </source>
</evidence>
<sequence length="138" mass="15431">MHIPTLLWTAFVAAALSAISLKFLKTFHFVYWSPIGWTKKWNILEGDSPLLKWAVMVVMLFVLFLVLYMIMLFTTRIPPSVTSILVAVILVCATEWMISSPGSLGGAVKSISIPFLCIAAIITRFVTGTAVFMQKEFR</sequence>
<gene>
    <name evidence="2" type="ORF">QT716_02570</name>
</gene>
<dbReference type="RefSeq" id="WP_317934266.1">
    <property type="nucleotide sequence ID" value="NZ_JAUBDH010000002.1"/>
</dbReference>
<accession>A0ABU4FW25</accession>
<proteinExistence type="predicted"/>
<name>A0ABU4FW25_9BACL</name>
<keyword evidence="1" id="KW-1133">Transmembrane helix</keyword>
<reference evidence="2 3" key="1">
    <citation type="submission" date="2023-06" db="EMBL/GenBank/DDBJ databases">
        <title>Sporosarcina sp. nov., isolated from Korean traditional fermented seafood 'Jeotgal'.</title>
        <authorList>
            <person name="Yang A.-I."/>
            <person name="Shin N.-R."/>
        </authorList>
    </citation>
    <scope>NUCLEOTIDE SEQUENCE [LARGE SCALE GENOMIC DNA]</scope>
    <source>
        <strain evidence="2 3">KCTC3840</strain>
    </source>
</reference>
<dbReference type="EMBL" id="JAUBDH010000002">
    <property type="protein sequence ID" value="MDW0108928.1"/>
    <property type="molecule type" value="Genomic_DNA"/>
</dbReference>
<feature type="transmembrane region" description="Helical" evidence="1">
    <location>
        <begin position="80"/>
        <end position="99"/>
    </location>
</feature>
<protein>
    <submittedName>
        <fullName evidence="2">Uncharacterized protein</fullName>
    </submittedName>
</protein>
<evidence type="ECO:0000313" key="2">
    <source>
        <dbReference type="EMBL" id="MDW0108928.1"/>
    </source>
</evidence>